<dbReference type="EMBL" id="MEXR01000018">
    <property type="protein sequence ID" value="OGD09939.1"/>
    <property type="molecule type" value="Genomic_DNA"/>
</dbReference>
<evidence type="ECO:0008006" key="4">
    <source>
        <dbReference type="Google" id="ProtNLM"/>
    </source>
</evidence>
<dbReference type="AlphaFoldDB" id="A0A1F4ZU27"/>
<evidence type="ECO:0000256" key="1">
    <source>
        <dbReference type="SAM" id="Phobius"/>
    </source>
</evidence>
<feature type="transmembrane region" description="Helical" evidence="1">
    <location>
        <begin position="31"/>
        <end position="51"/>
    </location>
</feature>
<feature type="transmembrane region" description="Helical" evidence="1">
    <location>
        <begin position="63"/>
        <end position="81"/>
    </location>
</feature>
<reference evidence="2 3" key="1">
    <citation type="journal article" date="2016" name="Nat. Commun.">
        <title>Thousands of microbial genomes shed light on interconnected biogeochemical processes in an aquifer system.</title>
        <authorList>
            <person name="Anantharaman K."/>
            <person name="Brown C.T."/>
            <person name="Hug L.A."/>
            <person name="Sharon I."/>
            <person name="Castelle C.J."/>
            <person name="Probst A.J."/>
            <person name="Thomas B.C."/>
            <person name="Singh A."/>
            <person name="Wilkins M.J."/>
            <person name="Karaoz U."/>
            <person name="Brodie E.L."/>
            <person name="Williams K.H."/>
            <person name="Hubbard S.S."/>
            <person name="Banfield J.F."/>
        </authorList>
    </citation>
    <scope>NUCLEOTIDE SEQUENCE [LARGE SCALE GENOMIC DNA]</scope>
</reference>
<dbReference type="InterPro" id="IPR017850">
    <property type="entry name" value="Alkaline_phosphatase_core_sf"/>
</dbReference>
<comment type="caution">
    <text evidence="2">The sequence shown here is derived from an EMBL/GenBank/DDBJ whole genome shotgun (WGS) entry which is preliminary data.</text>
</comment>
<name>A0A1F4ZU27_9BACT</name>
<evidence type="ECO:0000313" key="3">
    <source>
        <dbReference type="Proteomes" id="UP000176424"/>
    </source>
</evidence>
<organism evidence="2 3">
    <name type="scientific">Candidatus Amesbacteria bacterium RIFOXYB1_FULL_44_23</name>
    <dbReference type="NCBI Taxonomy" id="1797263"/>
    <lineage>
        <taxon>Bacteria</taxon>
        <taxon>Candidatus Amesiibacteriota</taxon>
    </lineage>
</organism>
<feature type="transmembrane region" description="Helical" evidence="1">
    <location>
        <begin position="101"/>
        <end position="117"/>
    </location>
</feature>
<keyword evidence="1" id="KW-1133">Transmembrane helix</keyword>
<protein>
    <recommendedName>
        <fullName evidence="4">Sulfatase N-terminal domain-containing protein</fullName>
    </recommendedName>
</protein>
<evidence type="ECO:0000313" key="2">
    <source>
        <dbReference type="EMBL" id="OGD09939.1"/>
    </source>
</evidence>
<keyword evidence="1" id="KW-0812">Transmembrane</keyword>
<keyword evidence="1" id="KW-0472">Membrane</keyword>
<accession>A0A1F4ZU27</accession>
<dbReference type="Gene3D" id="3.40.720.10">
    <property type="entry name" value="Alkaline Phosphatase, subunit A"/>
    <property type="match status" value="1"/>
</dbReference>
<feature type="transmembrane region" description="Helical" evidence="1">
    <location>
        <begin position="7"/>
        <end position="25"/>
    </location>
</feature>
<dbReference type="Proteomes" id="UP000176424">
    <property type="component" value="Unassembled WGS sequence"/>
</dbReference>
<dbReference type="STRING" id="1797263.A2397_05990"/>
<gene>
    <name evidence="2" type="ORF">A2397_05990</name>
</gene>
<feature type="transmembrane region" description="Helical" evidence="1">
    <location>
        <begin position="129"/>
        <end position="152"/>
    </location>
</feature>
<sequence>MRNKINAAFLHPFFWTAFPILYFYARNQNELGLSIILWPLIISLIGVTVLLGLTRWLLGTEKGGLFSTILVMWIFFYGALVSPFRQFQVVVSNAVIGSNKIFIPLGLAFLIGWGWYLKKTNKSFERINFYLYLTSAFLLIFQLISVVGSQMVNPIPDRTQISINQTGVQEYEPDIYYIVLDMFAGEKPLGDVYNYTNRSFLTFLEDKGFKVIENATSNYAFTEVSLPSSLNMVYLDEIIERSKPKNNNPRPMYDLLDNPQVWSFLKDRSYKIFNFSSVWGPLENPKGADENLGTSKTISILGSKFKINEFYMVFLQTTALSPVIRNSLRDQTRLQLMYPFEQLPELARLPGKKFVFAHVALPHPPYLFDAQGEAISDTELAMIGDDFTDKEHYLAQLQFTQNKTMDMIEKLLTNSKTQPVIVLQSDHGPSSILGNPNKWAKPFDPAGISERMHILNAYYLPQGGDKMLYPSITPVNTFRIVFNYYFKTDLKLLPDKNYFSDLKSIYEFTDVTGKF</sequence>
<proteinExistence type="predicted"/>